<evidence type="ECO:0000256" key="2">
    <source>
        <dbReference type="ARBA" id="ARBA00005695"/>
    </source>
</evidence>
<dbReference type="Gene3D" id="3.10.105.10">
    <property type="entry name" value="Dipeptide-binding Protein, Domain 3"/>
    <property type="match status" value="1"/>
</dbReference>
<dbReference type="EMBL" id="FQVU01000004">
    <property type="protein sequence ID" value="SHH01051.1"/>
    <property type="molecule type" value="Genomic_DNA"/>
</dbReference>
<dbReference type="OrthoDB" id="9046151at2"/>
<dbReference type="Pfam" id="PF00496">
    <property type="entry name" value="SBP_bac_5"/>
    <property type="match status" value="1"/>
</dbReference>
<name>A0A1M5PH62_9ACTN</name>
<dbReference type="RefSeq" id="WP_073391310.1">
    <property type="nucleotide sequence ID" value="NZ_FQVU01000004.1"/>
</dbReference>
<accession>A0A1M5PH62</accession>
<evidence type="ECO:0000313" key="7">
    <source>
        <dbReference type="EMBL" id="SHH01051.1"/>
    </source>
</evidence>
<dbReference type="SUPFAM" id="SSF53850">
    <property type="entry name" value="Periplasmic binding protein-like II"/>
    <property type="match status" value="1"/>
</dbReference>
<feature type="chain" id="PRO_5038959151" evidence="5">
    <location>
        <begin position="16"/>
        <end position="517"/>
    </location>
</feature>
<dbReference type="AlphaFoldDB" id="A0A1M5PH62"/>
<evidence type="ECO:0000256" key="1">
    <source>
        <dbReference type="ARBA" id="ARBA00004196"/>
    </source>
</evidence>
<sequence length="517" mass="53867">MSALCVTALSATSLAACGGGDASSAGGGTLIVETSFNLKTSDPGRMFEPTGLLVDRAAYDTLLTFAKGDMTKPVPDLATSFTASPDATTFTFTLRAGATFADGTPVTAADVVFSLRRVANLKGNPSFLMAGITVSAPNARTVVLRSATPNPAIPFIVPNPALGIVNSKVVKAAGGTDAAGADKADKAESALNKASAGSGPYVISSFNPASSVSLKRNPKYWGAKPKYDTIVVRNVAANVQKLDVVKGTSQIAVDLSPAQAQGLTGVTVQRAASPNVFFVYTNSSAQVSKATSNPDFQEAVRYGIDYQGLLQLAGTGSVQAAGVIPSMFLGSLPASQAVRRDVTRAKAALARSGLGRPTVTMSYPSDLQVNGLNFGDLAARVKQNLADVGITVDLKPAPTQTALDTYRNGKDQMGLWYWGPDFPDPSDYLAFLPGATVGLRAKWAKGADAALEALGAKAQQTTDSTQRRALYTRIQTTLNDKSPFMPLIQPAQLLVNAKSLTGVHSNALWQLDLSDVR</sequence>
<feature type="domain" description="Solute-binding protein family 5" evidence="6">
    <location>
        <begin position="72"/>
        <end position="432"/>
    </location>
</feature>
<dbReference type="Gene3D" id="3.40.190.10">
    <property type="entry name" value="Periplasmic binding protein-like II"/>
    <property type="match status" value="1"/>
</dbReference>
<reference evidence="7 8" key="1">
    <citation type="submission" date="2016-11" db="EMBL/GenBank/DDBJ databases">
        <authorList>
            <person name="Jaros S."/>
            <person name="Januszkiewicz K."/>
            <person name="Wedrychowicz H."/>
        </authorList>
    </citation>
    <scope>NUCLEOTIDE SEQUENCE [LARGE SCALE GENOMIC DNA]</scope>
    <source>
        <strain evidence="7 8">DSM 45627</strain>
    </source>
</reference>
<dbReference type="CDD" id="cd08512">
    <property type="entry name" value="PBP2_NikA_DppA_OppA_like_7"/>
    <property type="match status" value="1"/>
</dbReference>
<keyword evidence="3" id="KW-0813">Transport</keyword>
<dbReference type="STRING" id="1206085.SAMN05443575_3081"/>
<keyword evidence="8" id="KW-1185">Reference proteome</keyword>
<dbReference type="InterPro" id="IPR030678">
    <property type="entry name" value="Peptide/Ni-bd"/>
</dbReference>
<dbReference type="PANTHER" id="PTHR30290:SF10">
    <property type="entry name" value="PERIPLASMIC OLIGOPEPTIDE-BINDING PROTEIN-RELATED"/>
    <property type="match status" value="1"/>
</dbReference>
<evidence type="ECO:0000256" key="5">
    <source>
        <dbReference type="SAM" id="SignalP"/>
    </source>
</evidence>
<dbReference type="PIRSF" id="PIRSF002741">
    <property type="entry name" value="MppA"/>
    <property type="match status" value="1"/>
</dbReference>
<organism evidence="7 8">
    <name type="scientific">Jatrophihabitans endophyticus</name>
    <dbReference type="NCBI Taxonomy" id="1206085"/>
    <lineage>
        <taxon>Bacteria</taxon>
        <taxon>Bacillati</taxon>
        <taxon>Actinomycetota</taxon>
        <taxon>Actinomycetes</taxon>
        <taxon>Jatrophihabitantales</taxon>
        <taxon>Jatrophihabitantaceae</taxon>
        <taxon>Jatrophihabitans</taxon>
    </lineage>
</organism>
<dbReference type="GO" id="GO:0030313">
    <property type="term" value="C:cell envelope"/>
    <property type="evidence" value="ECO:0007669"/>
    <property type="project" value="UniProtKB-SubCell"/>
</dbReference>
<evidence type="ECO:0000313" key="8">
    <source>
        <dbReference type="Proteomes" id="UP000186132"/>
    </source>
</evidence>
<dbReference type="GO" id="GO:0043190">
    <property type="term" value="C:ATP-binding cassette (ABC) transporter complex"/>
    <property type="evidence" value="ECO:0007669"/>
    <property type="project" value="InterPro"/>
</dbReference>
<dbReference type="Gene3D" id="3.90.76.10">
    <property type="entry name" value="Dipeptide-binding Protein, Domain 1"/>
    <property type="match status" value="1"/>
</dbReference>
<dbReference type="InterPro" id="IPR000914">
    <property type="entry name" value="SBP_5_dom"/>
</dbReference>
<dbReference type="GO" id="GO:0015833">
    <property type="term" value="P:peptide transport"/>
    <property type="evidence" value="ECO:0007669"/>
    <property type="project" value="TreeGrafter"/>
</dbReference>
<evidence type="ECO:0000259" key="6">
    <source>
        <dbReference type="Pfam" id="PF00496"/>
    </source>
</evidence>
<dbReference type="Proteomes" id="UP000186132">
    <property type="component" value="Unassembled WGS sequence"/>
</dbReference>
<feature type="signal peptide" evidence="5">
    <location>
        <begin position="1"/>
        <end position="15"/>
    </location>
</feature>
<keyword evidence="4 5" id="KW-0732">Signal</keyword>
<proteinExistence type="inferred from homology"/>
<protein>
    <submittedName>
        <fullName evidence="7">Peptide/nickel transport system substrate-binding protein</fullName>
    </submittedName>
</protein>
<dbReference type="PANTHER" id="PTHR30290">
    <property type="entry name" value="PERIPLASMIC BINDING COMPONENT OF ABC TRANSPORTER"/>
    <property type="match status" value="1"/>
</dbReference>
<comment type="similarity">
    <text evidence="2">Belongs to the bacterial solute-binding protein 5 family.</text>
</comment>
<dbReference type="InterPro" id="IPR039424">
    <property type="entry name" value="SBP_5"/>
</dbReference>
<evidence type="ECO:0000256" key="4">
    <source>
        <dbReference type="ARBA" id="ARBA00022729"/>
    </source>
</evidence>
<dbReference type="GO" id="GO:1904680">
    <property type="term" value="F:peptide transmembrane transporter activity"/>
    <property type="evidence" value="ECO:0007669"/>
    <property type="project" value="TreeGrafter"/>
</dbReference>
<evidence type="ECO:0000256" key="3">
    <source>
        <dbReference type="ARBA" id="ARBA00022448"/>
    </source>
</evidence>
<gene>
    <name evidence="7" type="ORF">SAMN05443575_3081</name>
</gene>
<comment type="subcellular location">
    <subcellularLocation>
        <location evidence="1">Cell envelope</location>
    </subcellularLocation>
</comment>
<dbReference type="GO" id="GO:0042597">
    <property type="term" value="C:periplasmic space"/>
    <property type="evidence" value="ECO:0007669"/>
    <property type="project" value="UniProtKB-ARBA"/>
</dbReference>